<evidence type="ECO:0000256" key="15">
    <source>
        <dbReference type="ARBA" id="ARBA00083186"/>
    </source>
</evidence>
<dbReference type="GO" id="GO:0036222">
    <property type="term" value="F:XTP diphosphatase activity"/>
    <property type="evidence" value="ECO:0007669"/>
    <property type="project" value="UniProtKB-ARBA"/>
</dbReference>
<protein>
    <recommendedName>
        <fullName evidence="12">dITP/XTP pyrophosphatase</fullName>
        <ecNumber evidence="11">3.6.1.66</ecNumber>
    </recommendedName>
    <alternativeName>
        <fullName evidence="13">Non-canonical purine NTP pyrophosphatase</fullName>
    </alternativeName>
    <alternativeName>
        <fullName evidence="14">Non-standard purine NTP pyrophosphatase</fullName>
    </alternativeName>
    <alternativeName>
        <fullName evidence="16">Nucleoside-triphosphate diphosphatase</fullName>
    </alternativeName>
    <alternativeName>
        <fullName evidence="15">Nucleoside-triphosphate pyrophosphatase</fullName>
    </alternativeName>
</protein>
<accession>A0A3B1CH30</accession>
<dbReference type="InterPro" id="IPR029001">
    <property type="entry name" value="ITPase-like_fam"/>
</dbReference>
<evidence type="ECO:0000256" key="1">
    <source>
        <dbReference type="ARBA" id="ARBA00001946"/>
    </source>
</evidence>
<evidence type="ECO:0000256" key="13">
    <source>
        <dbReference type="ARBA" id="ARBA00075987"/>
    </source>
</evidence>
<evidence type="ECO:0000256" key="3">
    <source>
        <dbReference type="ARBA" id="ARBA00011738"/>
    </source>
</evidence>
<dbReference type="PANTHER" id="PTHR11067:SF9">
    <property type="entry name" value="INOSINE TRIPHOSPHATE PYROPHOSPHATASE"/>
    <property type="match status" value="1"/>
</dbReference>
<evidence type="ECO:0000256" key="2">
    <source>
        <dbReference type="ARBA" id="ARBA00008023"/>
    </source>
</evidence>
<evidence type="ECO:0000256" key="16">
    <source>
        <dbReference type="ARBA" id="ARBA00083635"/>
    </source>
</evidence>
<comment type="catalytic activity">
    <reaction evidence="10">
        <text>XTP + H2O = XMP + diphosphate + H(+)</text>
        <dbReference type="Rhea" id="RHEA:28610"/>
        <dbReference type="ChEBI" id="CHEBI:15377"/>
        <dbReference type="ChEBI" id="CHEBI:15378"/>
        <dbReference type="ChEBI" id="CHEBI:33019"/>
        <dbReference type="ChEBI" id="CHEBI:57464"/>
        <dbReference type="ChEBI" id="CHEBI:61314"/>
        <dbReference type="EC" id="3.6.1.66"/>
    </reaction>
</comment>
<sequence>MNEIILATRNKGKLREFNHAFKGTGVTFISLIEMEGAPDVEETGETYCDNALIKAKAVSRSYGIPAVGEDSGIEIDAMPGELGVRSARAWGDKPYSEINEIILDRLKGSDMRSARYVSAIAFVDPASGEEKVVEGRCEGAIHDRREGDGGFGYDPIFFVPEYGKTMAQLPLDLKNRISHRAKAIEKLKKILPGF</sequence>
<name>A0A3B1CH30_9ZZZZ</name>
<evidence type="ECO:0000256" key="9">
    <source>
        <dbReference type="ARBA" id="ARBA00051875"/>
    </source>
</evidence>
<reference evidence="17" key="1">
    <citation type="submission" date="2018-06" db="EMBL/GenBank/DDBJ databases">
        <authorList>
            <person name="Zhirakovskaya E."/>
        </authorList>
    </citation>
    <scope>NUCLEOTIDE SEQUENCE</scope>
</reference>
<dbReference type="FunFam" id="3.90.950.10:FF:000001">
    <property type="entry name" value="dITP/XTP pyrophosphatase"/>
    <property type="match status" value="1"/>
</dbReference>
<keyword evidence="6 17" id="KW-0378">Hydrolase</keyword>
<comment type="similarity">
    <text evidence="2">Belongs to the HAM1 NTPase family.</text>
</comment>
<comment type="subunit">
    <text evidence="3">Homodimer.</text>
</comment>
<dbReference type="AlphaFoldDB" id="A0A3B1CH30"/>
<evidence type="ECO:0000256" key="8">
    <source>
        <dbReference type="ARBA" id="ARBA00023080"/>
    </source>
</evidence>
<dbReference type="Pfam" id="PF01725">
    <property type="entry name" value="Ham1p_like"/>
    <property type="match status" value="1"/>
</dbReference>
<dbReference type="InterPro" id="IPR002637">
    <property type="entry name" value="RdgB/HAM1"/>
</dbReference>
<dbReference type="PANTHER" id="PTHR11067">
    <property type="entry name" value="INOSINE TRIPHOSPHATE PYROPHOSPHATASE/HAM1 PROTEIN"/>
    <property type="match status" value="1"/>
</dbReference>
<keyword evidence="5" id="KW-0547">Nucleotide-binding</keyword>
<dbReference type="CDD" id="cd00515">
    <property type="entry name" value="HAM1"/>
    <property type="match status" value="1"/>
</dbReference>
<evidence type="ECO:0000256" key="5">
    <source>
        <dbReference type="ARBA" id="ARBA00022741"/>
    </source>
</evidence>
<dbReference type="GO" id="GO:0009117">
    <property type="term" value="P:nucleotide metabolic process"/>
    <property type="evidence" value="ECO:0007669"/>
    <property type="project" value="UniProtKB-KW"/>
</dbReference>
<dbReference type="GO" id="GO:0017111">
    <property type="term" value="F:ribonucleoside triphosphate phosphatase activity"/>
    <property type="evidence" value="ECO:0007669"/>
    <property type="project" value="InterPro"/>
</dbReference>
<proteinExistence type="inferred from homology"/>
<dbReference type="NCBIfam" id="TIGR00042">
    <property type="entry name" value="RdgB/HAM1 family non-canonical purine NTP pyrophosphatase"/>
    <property type="match status" value="1"/>
</dbReference>
<dbReference type="GO" id="GO:0000166">
    <property type="term" value="F:nucleotide binding"/>
    <property type="evidence" value="ECO:0007669"/>
    <property type="project" value="UniProtKB-KW"/>
</dbReference>
<keyword evidence="7" id="KW-0460">Magnesium</keyword>
<keyword evidence="8" id="KW-0546">Nucleotide metabolism</keyword>
<dbReference type="InterPro" id="IPR020922">
    <property type="entry name" value="dITP/XTP_pyrophosphatase"/>
</dbReference>
<evidence type="ECO:0000256" key="12">
    <source>
        <dbReference type="ARBA" id="ARBA00071289"/>
    </source>
</evidence>
<dbReference type="EMBL" id="UOGB01000044">
    <property type="protein sequence ID" value="VAX16087.1"/>
    <property type="molecule type" value="Genomic_DNA"/>
</dbReference>
<keyword evidence="4" id="KW-0479">Metal-binding</keyword>
<evidence type="ECO:0000256" key="6">
    <source>
        <dbReference type="ARBA" id="ARBA00022801"/>
    </source>
</evidence>
<dbReference type="GO" id="GO:0005829">
    <property type="term" value="C:cytosol"/>
    <property type="evidence" value="ECO:0007669"/>
    <property type="project" value="TreeGrafter"/>
</dbReference>
<organism evidence="17">
    <name type="scientific">hydrothermal vent metagenome</name>
    <dbReference type="NCBI Taxonomy" id="652676"/>
    <lineage>
        <taxon>unclassified sequences</taxon>
        <taxon>metagenomes</taxon>
        <taxon>ecological metagenomes</taxon>
    </lineage>
</organism>
<dbReference type="EC" id="3.6.1.66" evidence="11"/>
<dbReference type="SUPFAM" id="SSF52972">
    <property type="entry name" value="ITPase-like"/>
    <property type="match status" value="1"/>
</dbReference>
<evidence type="ECO:0000256" key="11">
    <source>
        <dbReference type="ARBA" id="ARBA00066468"/>
    </source>
</evidence>
<dbReference type="GO" id="GO:0035870">
    <property type="term" value="F:dITP diphosphatase activity"/>
    <property type="evidence" value="ECO:0007669"/>
    <property type="project" value="UniProtKB-ARBA"/>
</dbReference>
<dbReference type="HAMAP" id="MF_01405">
    <property type="entry name" value="Non_canon_purine_NTPase"/>
    <property type="match status" value="1"/>
</dbReference>
<dbReference type="GO" id="GO:0046872">
    <property type="term" value="F:metal ion binding"/>
    <property type="evidence" value="ECO:0007669"/>
    <property type="project" value="UniProtKB-KW"/>
</dbReference>
<evidence type="ECO:0000256" key="4">
    <source>
        <dbReference type="ARBA" id="ARBA00022723"/>
    </source>
</evidence>
<comment type="cofactor">
    <cofactor evidence="1">
        <name>Mg(2+)</name>
        <dbReference type="ChEBI" id="CHEBI:18420"/>
    </cofactor>
</comment>
<evidence type="ECO:0000256" key="7">
    <source>
        <dbReference type="ARBA" id="ARBA00022842"/>
    </source>
</evidence>
<evidence type="ECO:0000256" key="14">
    <source>
        <dbReference type="ARBA" id="ARBA00078805"/>
    </source>
</evidence>
<evidence type="ECO:0000256" key="10">
    <source>
        <dbReference type="ARBA" id="ARBA00052017"/>
    </source>
</evidence>
<dbReference type="Gene3D" id="3.90.950.10">
    <property type="match status" value="1"/>
</dbReference>
<evidence type="ECO:0000313" key="17">
    <source>
        <dbReference type="EMBL" id="VAX16087.1"/>
    </source>
</evidence>
<comment type="catalytic activity">
    <reaction evidence="9">
        <text>dITP + H2O = dIMP + diphosphate + H(+)</text>
        <dbReference type="Rhea" id="RHEA:28342"/>
        <dbReference type="ChEBI" id="CHEBI:15377"/>
        <dbReference type="ChEBI" id="CHEBI:15378"/>
        <dbReference type="ChEBI" id="CHEBI:33019"/>
        <dbReference type="ChEBI" id="CHEBI:61194"/>
        <dbReference type="ChEBI" id="CHEBI:61382"/>
        <dbReference type="EC" id="3.6.1.66"/>
    </reaction>
</comment>
<dbReference type="GO" id="GO:0009146">
    <property type="term" value="P:purine nucleoside triphosphate catabolic process"/>
    <property type="evidence" value="ECO:0007669"/>
    <property type="project" value="UniProtKB-ARBA"/>
</dbReference>
<gene>
    <name evidence="17" type="ORF">MNBD_NITROSPINAE03-632</name>
</gene>
<dbReference type="GO" id="GO:0036220">
    <property type="term" value="F:ITP diphosphatase activity"/>
    <property type="evidence" value="ECO:0007669"/>
    <property type="project" value="UniProtKB-EC"/>
</dbReference>